<proteinExistence type="predicted"/>
<organism evidence="2">
    <name type="scientific">Rhodovulum visakhapatnamense</name>
    <dbReference type="NCBI Taxonomy" id="364297"/>
    <lineage>
        <taxon>Bacteria</taxon>
        <taxon>Pseudomonadati</taxon>
        <taxon>Pseudomonadota</taxon>
        <taxon>Alphaproteobacteria</taxon>
        <taxon>Rhodobacterales</taxon>
        <taxon>Paracoccaceae</taxon>
        <taxon>Rhodovulum</taxon>
    </lineage>
</organism>
<accession>F2R0L7</accession>
<feature type="non-terminal residue" evidence="2">
    <location>
        <position position="1"/>
    </location>
</feature>
<name>F2R0L7_9RHOB</name>
<gene>
    <name evidence="2" type="primary">fusA</name>
</gene>
<keyword evidence="2" id="KW-0648">Protein biosynthesis</keyword>
<evidence type="ECO:0000256" key="1">
    <source>
        <dbReference type="SAM" id="MobiDB-lite"/>
    </source>
</evidence>
<dbReference type="GO" id="GO:0003746">
    <property type="term" value="F:translation elongation factor activity"/>
    <property type="evidence" value="ECO:0007669"/>
    <property type="project" value="UniProtKB-KW"/>
</dbReference>
<feature type="compositionally biased region" description="Low complexity" evidence="1">
    <location>
        <begin position="75"/>
        <end position="105"/>
    </location>
</feature>
<feature type="compositionally biased region" description="Low complexity" evidence="1">
    <location>
        <begin position="40"/>
        <end position="61"/>
    </location>
</feature>
<feature type="non-terminal residue" evidence="2">
    <location>
        <position position="105"/>
    </location>
</feature>
<feature type="compositionally biased region" description="Low complexity" evidence="1">
    <location>
        <begin position="8"/>
        <end position="29"/>
    </location>
</feature>
<feature type="region of interest" description="Disordered" evidence="1">
    <location>
        <begin position="1"/>
        <end position="105"/>
    </location>
</feature>
<dbReference type="AlphaFoldDB" id="F2R0L7"/>
<reference evidence="2" key="1">
    <citation type="submission" date="2011-03" db="EMBL/GenBank/DDBJ databases">
        <title>Multilocus of Rhodovulums and Rhodobacters.</title>
        <authorList>
            <person name="Sasikala C."/>
            <person name="Ramana C.V."/>
        </authorList>
    </citation>
    <scope>NUCLEOTIDE SEQUENCE</scope>
    <source>
        <strain evidence="2">JA181</strain>
    </source>
</reference>
<protein>
    <submittedName>
        <fullName evidence="2">Elongation factor EF-G</fullName>
    </submittedName>
</protein>
<keyword evidence="2" id="KW-0251">Elongation factor</keyword>
<dbReference type="EMBL" id="FR839665">
    <property type="protein sequence ID" value="CCA41194.1"/>
    <property type="molecule type" value="Genomic_DNA"/>
</dbReference>
<evidence type="ECO:0000313" key="2">
    <source>
        <dbReference type="EMBL" id="CCA41194.1"/>
    </source>
</evidence>
<sequence length="105" mass="11263">TAPRPWTGWSRSKSGGSPSPRLRPRPSGSARKIRPRKGPRTPSTGSTSSTPPATSTSPSRSNARWPCSTVRSAFSTPMPASSRRPRPSGVRRTATRFRASSSSTR</sequence>